<keyword evidence="2" id="KW-1185">Reference proteome</keyword>
<dbReference type="InParanoid" id="B5YP55"/>
<dbReference type="Proteomes" id="UP000001449">
    <property type="component" value="Chromosome 7"/>
</dbReference>
<dbReference type="GeneID" id="7446601"/>
<reference evidence="1 2" key="2">
    <citation type="journal article" date="2008" name="Nature">
        <title>The Phaeodactylum genome reveals the evolutionary history of diatom genomes.</title>
        <authorList>
            <person name="Bowler C."/>
            <person name="Allen A.E."/>
            <person name="Badger J.H."/>
            <person name="Grimwood J."/>
            <person name="Jabbari K."/>
            <person name="Kuo A."/>
            <person name="Maheswari U."/>
            <person name="Martens C."/>
            <person name="Maumus F."/>
            <person name="Otillar R.P."/>
            <person name="Rayko E."/>
            <person name="Salamov A."/>
            <person name="Vandepoele K."/>
            <person name="Beszteri B."/>
            <person name="Gruber A."/>
            <person name="Heijde M."/>
            <person name="Katinka M."/>
            <person name="Mock T."/>
            <person name="Valentin K."/>
            <person name="Verret F."/>
            <person name="Berges J.A."/>
            <person name="Brownlee C."/>
            <person name="Cadoret J.P."/>
            <person name="Chiovitti A."/>
            <person name="Choi C.J."/>
            <person name="Coesel S."/>
            <person name="De Martino A."/>
            <person name="Detter J.C."/>
            <person name="Durkin C."/>
            <person name="Falciatore A."/>
            <person name="Fournet J."/>
            <person name="Haruta M."/>
            <person name="Huysman M.J."/>
            <person name="Jenkins B.D."/>
            <person name="Jiroutova K."/>
            <person name="Jorgensen R.E."/>
            <person name="Joubert Y."/>
            <person name="Kaplan A."/>
            <person name="Kroger N."/>
            <person name="Kroth P.G."/>
            <person name="La Roche J."/>
            <person name="Lindquist E."/>
            <person name="Lommer M."/>
            <person name="Martin-Jezequel V."/>
            <person name="Lopez P.J."/>
            <person name="Lucas S."/>
            <person name="Mangogna M."/>
            <person name="McGinnis K."/>
            <person name="Medlin L.K."/>
            <person name="Montsant A."/>
            <person name="Oudot-Le Secq M.P."/>
            <person name="Napoli C."/>
            <person name="Obornik M."/>
            <person name="Parker M.S."/>
            <person name="Petit J.L."/>
            <person name="Porcel B.M."/>
            <person name="Poulsen N."/>
            <person name="Robison M."/>
            <person name="Rychlewski L."/>
            <person name="Rynearson T.A."/>
            <person name="Schmutz J."/>
            <person name="Shapiro H."/>
            <person name="Siaut M."/>
            <person name="Stanley M."/>
            <person name="Sussman M.R."/>
            <person name="Taylor A.R."/>
            <person name="Vardi A."/>
            <person name="von Dassow P."/>
            <person name="Vyverman W."/>
            <person name="Willis A."/>
            <person name="Wyrwicz L.S."/>
            <person name="Rokhsar D.S."/>
            <person name="Weissenbach J."/>
            <person name="Armbrust E.V."/>
            <person name="Green B.R."/>
            <person name="Van de Peer Y."/>
            <person name="Grigoriev I.V."/>
        </authorList>
    </citation>
    <scope>NUCLEOTIDE SEQUENCE [LARGE SCALE GENOMIC DNA]</scope>
    <source>
        <strain evidence="1 2">CCMP1335</strain>
    </source>
</reference>
<dbReference type="HOGENOM" id="CLU_375333_0_0_1"/>
<dbReference type="AlphaFoldDB" id="B5YP55"/>
<gene>
    <name evidence="1" type="ORF">THAPS_6661</name>
</gene>
<dbReference type="PaxDb" id="35128-Thaps6661"/>
<protein>
    <submittedName>
        <fullName evidence="1">Uncharacterized protein</fullName>
    </submittedName>
</protein>
<reference evidence="1 2" key="1">
    <citation type="journal article" date="2004" name="Science">
        <title>The genome of the diatom Thalassiosira pseudonana: ecology, evolution, and metabolism.</title>
        <authorList>
            <person name="Armbrust E.V."/>
            <person name="Berges J.A."/>
            <person name="Bowler C."/>
            <person name="Green B.R."/>
            <person name="Martinez D."/>
            <person name="Putnam N.H."/>
            <person name="Zhou S."/>
            <person name="Allen A.E."/>
            <person name="Apt K.E."/>
            <person name="Bechner M."/>
            <person name="Brzezinski M.A."/>
            <person name="Chaal B.K."/>
            <person name="Chiovitti A."/>
            <person name="Davis A.K."/>
            <person name="Demarest M.S."/>
            <person name="Detter J.C."/>
            <person name="Glavina T."/>
            <person name="Goodstein D."/>
            <person name="Hadi M.Z."/>
            <person name="Hellsten U."/>
            <person name="Hildebrand M."/>
            <person name="Jenkins B.D."/>
            <person name="Jurka J."/>
            <person name="Kapitonov V.V."/>
            <person name="Kroger N."/>
            <person name="Lau W.W."/>
            <person name="Lane T.W."/>
            <person name="Larimer F.W."/>
            <person name="Lippmeier J.C."/>
            <person name="Lucas S."/>
            <person name="Medina M."/>
            <person name="Montsant A."/>
            <person name="Obornik M."/>
            <person name="Parker M.S."/>
            <person name="Palenik B."/>
            <person name="Pazour G.J."/>
            <person name="Richardson P.M."/>
            <person name="Rynearson T.A."/>
            <person name="Saito M.A."/>
            <person name="Schwartz D.C."/>
            <person name="Thamatrakoln K."/>
            <person name="Valentin K."/>
            <person name="Vardi A."/>
            <person name="Wilkerson F.P."/>
            <person name="Rokhsar D.S."/>
        </authorList>
    </citation>
    <scope>NUCLEOTIDE SEQUENCE [LARGE SCALE GENOMIC DNA]</scope>
    <source>
        <strain evidence="1 2">CCMP1335</strain>
    </source>
</reference>
<name>B5YP55_THAPS</name>
<dbReference type="KEGG" id="tps:THAPS_6661"/>
<sequence length="740" mass="83561">MARRGSSSRRLGHAVPCPSLCTEKYKILLTSMVVSFLYLYRSSSSVILSSVTVKPSHLAKADDSSRNSNEDQGPIQCSGTSCTDTVGIQGKWVDVGSNRSFAAPVCCTWDRGLVFRNGAQCGKKPATDQLYSGNQDNSYQSLGGHGCSCTKFNDKYEWQSPTLPPASSFDPIATCRLLGGRKVLMIGDSTNQQTGTILINSLVPGRCQTQITVATSDTLVGVNYGVLNRGMKWDEYTKKFQPDIVIVSVGAHINRPNDTENEETYTAVIDQVIDGMLAYQRDIDNNVTFAWKTQQPGGCTRDILFPDNPAAFSWSNISHYIEFEHNHRRFYHRDLLLLSRLQKIGMPYLDMRMLYSRSDAHVNSLDDRKKDCLHLCAPGPLDVVGRLFHNLLIEIDSRDDSTITNAEPTKNLTSHTQDQDVIVGTTNDRTKHQDDVSSPYFTFCNKRIYLNNTPFLIQNSDYTNFGFARWNRNVSNSVVIDKSRYYGRTGNQIREWFHAFDLARDRDAALLIHDDGFPIDNPLRKLFLGFDKSDPNWKQRIENIFGVTVVDEGDESHTNSTQINAKELFFYKSKDHDQKVEQRKSHRHYVIQKLYRLAAEEMELNPNSSSTNDMCSSLFAFFDENGEGRKTNISSDGTNRQITSKYTVIHSRSFEKHKYAYLEKAQERFGVDGRASMDFPEDLITSILTPLGMQNNSILMITDGQNEEVIQRLSSDVVIGPLFHVVPPSLSTVKSDMVRL</sequence>
<organism evidence="1 2">
    <name type="scientific">Thalassiosira pseudonana</name>
    <name type="common">Marine diatom</name>
    <name type="synonym">Cyclotella nana</name>
    <dbReference type="NCBI Taxonomy" id="35128"/>
    <lineage>
        <taxon>Eukaryota</taxon>
        <taxon>Sar</taxon>
        <taxon>Stramenopiles</taxon>
        <taxon>Ochrophyta</taxon>
        <taxon>Bacillariophyta</taxon>
        <taxon>Coscinodiscophyceae</taxon>
        <taxon>Thalassiosirophycidae</taxon>
        <taxon>Thalassiosirales</taxon>
        <taxon>Thalassiosiraceae</taxon>
        <taxon>Thalassiosira</taxon>
    </lineage>
</organism>
<proteinExistence type="predicted"/>
<accession>B5YP55</accession>
<dbReference type="EMBL" id="CP001160">
    <property type="protein sequence ID" value="ACI64742.1"/>
    <property type="molecule type" value="Genomic_DNA"/>
</dbReference>
<dbReference type="RefSeq" id="XP_002296025.1">
    <property type="nucleotide sequence ID" value="XM_002295989.1"/>
</dbReference>
<evidence type="ECO:0000313" key="2">
    <source>
        <dbReference type="Proteomes" id="UP000001449"/>
    </source>
</evidence>
<evidence type="ECO:0000313" key="1">
    <source>
        <dbReference type="EMBL" id="ACI64742.1"/>
    </source>
</evidence>